<evidence type="ECO:0000256" key="6">
    <source>
        <dbReference type="SAM" id="MobiDB-lite"/>
    </source>
</evidence>
<feature type="domain" description="Rhodopsin" evidence="8">
    <location>
        <begin position="56"/>
        <end position="302"/>
    </location>
</feature>
<evidence type="ECO:0000259" key="8">
    <source>
        <dbReference type="Pfam" id="PF20684"/>
    </source>
</evidence>
<feature type="transmembrane region" description="Helical" evidence="7">
    <location>
        <begin position="126"/>
        <end position="149"/>
    </location>
</feature>
<dbReference type="PANTHER" id="PTHR33048:SF92">
    <property type="entry name" value="INTEGRAL MEMBRANE PROTEIN"/>
    <property type="match status" value="1"/>
</dbReference>
<feature type="transmembrane region" description="Helical" evidence="7">
    <location>
        <begin position="281"/>
        <end position="299"/>
    </location>
</feature>
<accession>A0A9W9LWA3</accession>
<keyword evidence="3 7" id="KW-1133">Transmembrane helix</keyword>
<evidence type="ECO:0000256" key="1">
    <source>
        <dbReference type="ARBA" id="ARBA00004141"/>
    </source>
</evidence>
<keyword evidence="4 7" id="KW-0472">Membrane</keyword>
<sequence>MDSTAIDLSGINLHLTSSQRQAAEEEVEQTGLISLVQFKIVVGLLFGLASLTFIGRILLRLLTRRRLYLDDAFLSLAFACLCAGTAILFIRLKVVFLEFAVLRQVPASYPLAFEDMDNLVAQNTWALAWLVMSWTTIFSVKWCYFAFFHPLMRNMSRWLIWYYRFGIFLSVASWIVIIVGEQLIACPYLGKEAGEKCFPELPASRASLLATFWVFPILDALVDLMIVSIPIVLLPRVQMPTMTKVGISCFVCLSVFMGACAIIRAAGTYYKGSLDYPWQDFWLHVEGCIGVLMGSITAYRSTLIGSHEMSDRFRVYLDKVKRSLKRTSSSHTSDMSTEVKDPTPTSRFGLPRIPNGALSGLRTKFDLRSTQKVTLQSNASGGEEFADYHAFLKEPKPAAASHHSRVDSGIA</sequence>
<dbReference type="AlphaFoldDB" id="A0A9W9LWA3"/>
<dbReference type="InterPro" id="IPR049326">
    <property type="entry name" value="Rhodopsin_dom_fungi"/>
</dbReference>
<evidence type="ECO:0000256" key="7">
    <source>
        <dbReference type="SAM" id="Phobius"/>
    </source>
</evidence>
<reference evidence="9" key="2">
    <citation type="journal article" date="2023" name="IMA Fungus">
        <title>Comparative genomic study of the Penicillium genus elucidates a diverse pangenome and 15 lateral gene transfer events.</title>
        <authorList>
            <person name="Petersen C."/>
            <person name="Sorensen T."/>
            <person name="Nielsen M.R."/>
            <person name="Sondergaard T.E."/>
            <person name="Sorensen J.L."/>
            <person name="Fitzpatrick D.A."/>
            <person name="Frisvad J.C."/>
            <person name="Nielsen K.L."/>
        </authorList>
    </citation>
    <scope>NUCLEOTIDE SEQUENCE</scope>
    <source>
        <strain evidence="9">IBT 21917</strain>
    </source>
</reference>
<dbReference type="OrthoDB" id="444631at2759"/>
<comment type="similarity">
    <text evidence="5">Belongs to the SAT4 family.</text>
</comment>
<feature type="compositionally biased region" description="Polar residues" evidence="6">
    <location>
        <begin position="327"/>
        <end position="336"/>
    </location>
</feature>
<evidence type="ECO:0000313" key="9">
    <source>
        <dbReference type="EMBL" id="KAJ5179514.1"/>
    </source>
</evidence>
<feature type="transmembrane region" description="Helical" evidence="7">
    <location>
        <begin position="71"/>
        <end position="92"/>
    </location>
</feature>
<keyword evidence="10" id="KW-1185">Reference proteome</keyword>
<dbReference type="InterPro" id="IPR052337">
    <property type="entry name" value="SAT4-like"/>
</dbReference>
<gene>
    <name evidence="9" type="ORF">N7492_002724</name>
</gene>
<evidence type="ECO:0000256" key="3">
    <source>
        <dbReference type="ARBA" id="ARBA00022989"/>
    </source>
</evidence>
<name>A0A9W9LWA3_9EURO</name>
<feature type="transmembrane region" description="Helical" evidence="7">
    <location>
        <begin position="210"/>
        <end position="233"/>
    </location>
</feature>
<proteinExistence type="inferred from homology"/>
<comment type="caution">
    <text evidence="9">The sequence shown here is derived from an EMBL/GenBank/DDBJ whole genome shotgun (WGS) entry which is preliminary data.</text>
</comment>
<evidence type="ECO:0000256" key="2">
    <source>
        <dbReference type="ARBA" id="ARBA00022692"/>
    </source>
</evidence>
<feature type="region of interest" description="Disordered" evidence="6">
    <location>
        <begin position="327"/>
        <end position="347"/>
    </location>
</feature>
<feature type="transmembrane region" description="Helical" evidence="7">
    <location>
        <begin position="40"/>
        <end position="59"/>
    </location>
</feature>
<keyword evidence="2 7" id="KW-0812">Transmembrane</keyword>
<dbReference type="GO" id="GO:0016020">
    <property type="term" value="C:membrane"/>
    <property type="evidence" value="ECO:0007669"/>
    <property type="project" value="UniProtKB-SubCell"/>
</dbReference>
<reference evidence="9" key="1">
    <citation type="submission" date="2022-11" db="EMBL/GenBank/DDBJ databases">
        <authorList>
            <person name="Petersen C."/>
        </authorList>
    </citation>
    <scope>NUCLEOTIDE SEQUENCE</scope>
    <source>
        <strain evidence="9">IBT 21917</strain>
    </source>
</reference>
<evidence type="ECO:0000256" key="4">
    <source>
        <dbReference type="ARBA" id="ARBA00023136"/>
    </source>
</evidence>
<feature type="transmembrane region" description="Helical" evidence="7">
    <location>
        <begin position="245"/>
        <end position="269"/>
    </location>
</feature>
<feature type="transmembrane region" description="Helical" evidence="7">
    <location>
        <begin position="161"/>
        <end position="190"/>
    </location>
</feature>
<dbReference type="Pfam" id="PF20684">
    <property type="entry name" value="Fung_rhodopsin"/>
    <property type="match status" value="1"/>
</dbReference>
<dbReference type="EMBL" id="JAPQKO010000002">
    <property type="protein sequence ID" value="KAJ5179514.1"/>
    <property type="molecule type" value="Genomic_DNA"/>
</dbReference>
<comment type="subcellular location">
    <subcellularLocation>
        <location evidence="1">Membrane</location>
        <topology evidence="1">Multi-pass membrane protein</topology>
    </subcellularLocation>
</comment>
<evidence type="ECO:0000256" key="5">
    <source>
        <dbReference type="ARBA" id="ARBA00038359"/>
    </source>
</evidence>
<organism evidence="9 10">
    <name type="scientific">Penicillium capsulatum</name>
    <dbReference type="NCBI Taxonomy" id="69766"/>
    <lineage>
        <taxon>Eukaryota</taxon>
        <taxon>Fungi</taxon>
        <taxon>Dikarya</taxon>
        <taxon>Ascomycota</taxon>
        <taxon>Pezizomycotina</taxon>
        <taxon>Eurotiomycetes</taxon>
        <taxon>Eurotiomycetidae</taxon>
        <taxon>Eurotiales</taxon>
        <taxon>Aspergillaceae</taxon>
        <taxon>Penicillium</taxon>
    </lineage>
</organism>
<dbReference type="Proteomes" id="UP001146351">
    <property type="component" value="Unassembled WGS sequence"/>
</dbReference>
<evidence type="ECO:0000313" key="10">
    <source>
        <dbReference type="Proteomes" id="UP001146351"/>
    </source>
</evidence>
<protein>
    <recommendedName>
        <fullName evidence="8">Rhodopsin domain-containing protein</fullName>
    </recommendedName>
</protein>
<dbReference type="PANTHER" id="PTHR33048">
    <property type="entry name" value="PTH11-LIKE INTEGRAL MEMBRANE PROTEIN (AFU_ORTHOLOGUE AFUA_5G11245)"/>
    <property type="match status" value="1"/>
</dbReference>